<evidence type="ECO:0000313" key="4">
    <source>
        <dbReference type="Proteomes" id="UP000078532"/>
    </source>
</evidence>
<organism evidence="3 4">
    <name type="scientific">Desulfotomaculum copahuensis</name>
    <dbReference type="NCBI Taxonomy" id="1838280"/>
    <lineage>
        <taxon>Bacteria</taxon>
        <taxon>Bacillati</taxon>
        <taxon>Bacillota</taxon>
        <taxon>Clostridia</taxon>
        <taxon>Eubacteriales</taxon>
        <taxon>Desulfotomaculaceae</taxon>
        <taxon>Desulfotomaculum</taxon>
    </lineage>
</organism>
<dbReference type="Gene3D" id="2.40.40.10">
    <property type="entry name" value="RlpA-like domain"/>
    <property type="match status" value="1"/>
</dbReference>
<dbReference type="STRING" id="1838280.A6M21_08400"/>
<evidence type="ECO:0000313" key="3">
    <source>
        <dbReference type="EMBL" id="OAT82977.1"/>
    </source>
</evidence>
<evidence type="ECO:0000256" key="1">
    <source>
        <dbReference type="ARBA" id="ARBA00022729"/>
    </source>
</evidence>
<accession>A0A1B7LFU8</accession>
<dbReference type="InterPro" id="IPR059180">
    <property type="entry name" value="3D_YorM"/>
</dbReference>
<dbReference type="GO" id="GO:0004553">
    <property type="term" value="F:hydrolase activity, hydrolyzing O-glycosyl compounds"/>
    <property type="evidence" value="ECO:0007669"/>
    <property type="project" value="InterPro"/>
</dbReference>
<dbReference type="GO" id="GO:0019867">
    <property type="term" value="C:outer membrane"/>
    <property type="evidence" value="ECO:0007669"/>
    <property type="project" value="InterPro"/>
</dbReference>
<proteinExistence type="predicted"/>
<dbReference type="InterPro" id="IPR051933">
    <property type="entry name" value="Resuscitation_pf_RpfB"/>
</dbReference>
<gene>
    <name evidence="3" type="ORF">A6M21_08400</name>
</gene>
<dbReference type="PROSITE" id="PS51109">
    <property type="entry name" value="G5"/>
    <property type="match status" value="1"/>
</dbReference>
<feature type="domain" description="G5" evidence="2">
    <location>
        <begin position="134"/>
        <end position="214"/>
    </location>
</feature>
<name>A0A1B7LFU8_9FIRM</name>
<dbReference type="Pfam" id="PF06725">
    <property type="entry name" value="3D"/>
    <property type="match status" value="1"/>
</dbReference>
<dbReference type="Pfam" id="PF03990">
    <property type="entry name" value="DUF348"/>
    <property type="match status" value="2"/>
</dbReference>
<dbReference type="Proteomes" id="UP000078532">
    <property type="component" value="Unassembled WGS sequence"/>
</dbReference>
<protein>
    <recommendedName>
        <fullName evidence="2">G5 domain-containing protein</fullName>
    </recommendedName>
</protein>
<dbReference type="EMBL" id="LYVF01000118">
    <property type="protein sequence ID" value="OAT82977.1"/>
    <property type="molecule type" value="Genomic_DNA"/>
</dbReference>
<dbReference type="PANTHER" id="PTHR39160:SF4">
    <property type="entry name" value="RESUSCITATION-PROMOTING FACTOR RPFB"/>
    <property type="match status" value="1"/>
</dbReference>
<dbReference type="SUPFAM" id="SSF50685">
    <property type="entry name" value="Barwin-like endoglucanases"/>
    <property type="match status" value="1"/>
</dbReference>
<dbReference type="SMART" id="SM01208">
    <property type="entry name" value="G5"/>
    <property type="match status" value="1"/>
</dbReference>
<dbReference type="InterPro" id="IPR036908">
    <property type="entry name" value="RlpA-like_sf"/>
</dbReference>
<keyword evidence="4" id="KW-1185">Reference proteome</keyword>
<dbReference type="InterPro" id="IPR010611">
    <property type="entry name" value="3D_dom"/>
</dbReference>
<dbReference type="GO" id="GO:0009254">
    <property type="term" value="P:peptidoglycan turnover"/>
    <property type="evidence" value="ECO:0007669"/>
    <property type="project" value="InterPro"/>
</dbReference>
<sequence length="313" mass="34445">MLFFLVVMIFTGSLVFAGYAWARKTVTLTVDGRQVPVETSARTVADVLQSQHVQLAPRDRVTPSPGTRLTDGMQVVVARALAVTIILEGRKLNGFVYGHTVGEALKEQGVAAGPLDIVQPAPDQPVKDGMNIRIIRVREEKKTIKVPLAFNVRREADPGLDSGFTRVVREGREGKEEQRWVLTYHDGQEVSRTMEDSQVLSPPQDKIVQVGTRQEVSRGGYDIRYSRALDMTATAYSYTGNSTATGAAPRRGVVAVDPGVIPLGTRLYIEGYGYATALDRGSSINGHRIDLFMESEAQADRWGVRQVRVYVID</sequence>
<dbReference type="InterPro" id="IPR007137">
    <property type="entry name" value="DUF348"/>
</dbReference>
<dbReference type="Gene3D" id="2.20.230.10">
    <property type="entry name" value="Resuscitation-promoting factor rpfb"/>
    <property type="match status" value="1"/>
</dbReference>
<dbReference type="PANTHER" id="PTHR39160">
    <property type="entry name" value="CELL WALL-BINDING PROTEIN YOCH"/>
    <property type="match status" value="1"/>
</dbReference>
<evidence type="ECO:0000259" key="2">
    <source>
        <dbReference type="PROSITE" id="PS51109"/>
    </source>
</evidence>
<dbReference type="InterPro" id="IPR011098">
    <property type="entry name" value="G5_dom"/>
</dbReference>
<dbReference type="CDD" id="cd14667">
    <property type="entry name" value="3D_containing_proteins"/>
    <property type="match status" value="1"/>
</dbReference>
<dbReference type="AlphaFoldDB" id="A0A1B7LFU8"/>
<keyword evidence="1" id="KW-0732">Signal</keyword>
<dbReference type="Pfam" id="PF07501">
    <property type="entry name" value="G5"/>
    <property type="match status" value="1"/>
</dbReference>
<comment type="caution">
    <text evidence="3">The sequence shown here is derived from an EMBL/GenBank/DDBJ whole genome shotgun (WGS) entry which is preliminary data.</text>
</comment>
<reference evidence="3 4" key="1">
    <citation type="submission" date="2016-04" db="EMBL/GenBank/DDBJ databases">
        <authorList>
            <person name="Evans L.H."/>
            <person name="Alamgir A."/>
            <person name="Owens N."/>
            <person name="Weber N.D."/>
            <person name="Virtaneva K."/>
            <person name="Barbian K."/>
            <person name="Babar A."/>
            <person name="Rosenke K."/>
        </authorList>
    </citation>
    <scope>NUCLEOTIDE SEQUENCE [LARGE SCALE GENOMIC DNA]</scope>
    <source>
        <strain evidence="3 4">LMa1</strain>
    </source>
</reference>